<dbReference type="OrthoDB" id="437519at2759"/>
<dbReference type="AlphaFoldDB" id="A0A9P1CHV3"/>
<comment type="caution">
    <text evidence="1">The sequence shown here is derived from an EMBL/GenBank/DDBJ whole genome shotgun (WGS) entry which is preliminary data.</text>
</comment>
<reference evidence="1" key="1">
    <citation type="submission" date="2022-10" db="EMBL/GenBank/DDBJ databases">
        <authorList>
            <person name="Chen Y."/>
            <person name="Dougan E. K."/>
            <person name="Chan C."/>
            <person name="Rhodes N."/>
            <person name="Thang M."/>
        </authorList>
    </citation>
    <scope>NUCLEOTIDE SEQUENCE</scope>
</reference>
<evidence type="ECO:0000313" key="1">
    <source>
        <dbReference type="EMBL" id="CAI3991944.1"/>
    </source>
</evidence>
<proteinExistence type="predicted"/>
<dbReference type="EMBL" id="CAMXCT020001653">
    <property type="protein sequence ID" value="CAL1145319.1"/>
    <property type="molecule type" value="Genomic_DNA"/>
</dbReference>
<reference evidence="2 3" key="2">
    <citation type="submission" date="2024-05" db="EMBL/GenBank/DDBJ databases">
        <authorList>
            <person name="Chen Y."/>
            <person name="Shah S."/>
            <person name="Dougan E. K."/>
            <person name="Thang M."/>
            <person name="Chan C."/>
        </authorList>
    </citation>
    <scope>NUCLEOTIDE SEQUENCE [LARGE SCALE GENOMIC DNA]</scope>
</reference>
<accession>A0A9P1CHV3</accession>
<gene>
    <name evidence="1" type="ORF">C1SCF055_LOCUS18807</name>
</gene>
<dbReference type="Proteomes" id="UP001152797">
    <property type="component" value="Unassembled WGS sequence"/>
</dbReference>
<keyword evidence="3" id="KW-1185">Reference proteome</keyword>
<evidence type="ECO:0000313" key="3">
    <source>
        <dbReference type="Proteomes" id="UP001152797"/>
    </source>
</evidence>
<evidence type="ECO:0000313" key="2">
    <source>
        <dbReference type="EMBL" id="CAL4779256.1"/>
    </source>
</evidence>
<dbReference type="EMBL" id="CAMXCT030001653">
    <property type="protein sequence ID" value="CAL4779256.1"/>
    <property type="molecule type" value="Genomic_DNA"/>
</dbReference>
<name>A0A9P1CHV3_9DINO</name>
<protein>
    <submittedName>
        <fullName evidence="1">Uncharacterized protein</fullName>
    </submittedName>
</protein>
<dbReference type="EMBL" id="CAMXCT010001653">
    <property type="protein sequence ID" value="CAI3991944.1"/>
    <property type="molecule type" value="Genomic_DNA"/>
</dbReference>
<sequence length="194" mass="22081">MFFESSALWDASMGQLTFFLREGKTLQATRQVTLSTEPGEFQLPIELAADSPTLTVSARSFDNIDEVVRETPVTQSSAVPHVRNFVFTRLAYTNNVANQQTNVMFHFMSNRPFFAGSVIYLRPLAKFGETLQGFLELGVSENWEKRYTTIYGNVLQFLNISFQYLLMINDKLHLGVLDPVLEVNLGHEKMTSQR</sequence>
<organism evidence="1">
    <name type="scientific">Cladocopium goreaui</name>
    <dbReference type="NCBI Taxonomy" id="2562237"/>
    <lineage>
        <taxon>Eukaryota</taxon>
        <taxon>Sar</taxon>
        <taxon>Alveolata</taxon>
        <taxon>Dinophyceae</taxon>
        <taxon>Suessiales</taxon>
        <taxon>Symbiodiniaceae</taxon>
        <taxon>Cladocopium</taxon>
    </lineage>
</organism>